<dbReference type="PANTHER" id="PTHR46577:SF1">
    <property type="entry name" value="HTH-TYPE TRANSCRIPTIONAL REGULATORY PROTEIN GABR"/>
    <property type="match status" value="1"/>
</dbReference>
<dbReference type="InterPro" id="IPR051446">
    <property type="entry name" value="HTH_trans_reg/aminotransferase"/>
</dbReference>
<evidence type="ECO:0000256" key="2">
    <source>
        <dbReference type="ARBA" id="ARBA00022898"/>
    </source>
</evidence>
<dbReference type="GO" id="GO:0030170">
    <property type="term" value="F:pyridoxal phosphate binding"/>
    <property type="evidence" value="ECO:0007669"/>
    <property type="project" value="InterPro"/>
</dbReference>
<protein>
    <submittedName>
        <fullName evidence="8">HTH-type transcriptional regulatory protein GabR</fullName>
    </submittedName>
</protein>
<dbReference type="PROSITE" id="PS50949">
    <property type="entry name" value="HTH_GNTR"/>
    <property type="match status" value="1"/>
</dbReference>
<dbReference type="AlphaFoldDB" id="A0A168FGQ6"/>
<evidence type="ECO:0000256" key="5">
    <source>
        <dbReference type="ARBA" id="ARBA00023163"/>
    </source>
</evidence>
<dbReference type="Gene3D" id="3.40.640.10">
    <property type="entry name" value="Type I PLP-dependent aspartate aminotransferase-like (Major domain)"/>
    <property type="match status" value="1"/>
</dbReference>
<dbReference type="EMBL" id="CP014209">
    <property type="protein sequence ID" value="ANC31706.1"/>
    <property type="molecule type" value="Genomic_DNA"/>
</dbReference>
<dbReference type="Gene3D" id="1.10.10.10">
    <property type="entry name" value="Winged helix-like DNA-binding domain superfamily/Winged helix DNA-binding domain"/>
    <property type="match status" value="1"/>
</dbReference>
<dbReference type="PRINTS" id="PR00035">
    <property type="entry name" value="HTHGNTR"/>
</dbReference>
<dbReference type="PATRIC" id="fig|1300344.3.peg.2174"/>
<dbReference type="InterPro" id="IPR036390">
    <property type="entry name" value="WH_DNA-bd_sf"/>
</dbReference>
<evidence type="ECO:0000313" key="8">
    <source>
        <dbReference type="EMBL" id="ANC31706.1"/>
    </source>
</evidence>
<dbReference type="KEGG" id="ido:I598_2165"/>
<dbReference type="InterPro" id="IPR015424">
    <property type="entry name" value="PyrdxlP-dep_Trfase"/>
</dbReference>
<keyword evidence="4" id="KW-0238">DNA-binding</keyword>
<dbReference type="InterPro" id="IPR015421">
    <property type="entry name" value="PyrdxlP-dep_Trfase_major"/>
</dbReference>
<dbReference type="SUPFAM" id="SSF46785">
    <property type="entry name" value="Winged helix' DNA-binding domain"/>
    <property type="match status" value="1"/>
</dbReference>
<dbReference type="RefSeq" id="WP_068202948.1">
    <property type="nucleotide sequence ID" value="NZ_CP014209.1"/>
</dbReference>
<evidence type="ECO:0000256" key="4">
    <source>
        <dbReference type="ARBA" id="ARBA00023125"/>
    </source>
</evidence>
<dbReference type="CDD" id="cd00609">
    <property type="entry name" value="AAT_like"/>
    <property type="match status" value="1"/>
</dbReference>
<feature type="region of interest" description="Disordered" evidence="6">
    <location>
        <begin position="88"/>
        <end position="124"/>
    </location>
</feature>
<dbReference type="GO" id="GO:0003677">
    <property type="term" value="F:DNA binding"/>
    <property type="evidence" value="ECO:0007669"/>
    <property type="project" value="UniProtKB-KW"/>
</dbReference>
<organism evidence="8 9">
    <name type="scientific">Isoptericola dokdonensis DS-3</name>
    <dbReference type="NCBI Taxonomy" id="1300344"/>
    <lineage>
        <taxon>Bacteria</taxon>
        <taxon>Bacillati</taxon>
        <taxon>Actinomycetota</taxon>
        <taxon>Actinomycetes</taxon>
        <taxon>Micrococcales</taxon>
        <taxon>Promicromonosporaceae</taxon>
        <taxon>Isoptericola</taxon>
    </lineage>
</organism>
<dbReference type="InterPro" id="IPR036388">
    <property type="entry name" value="WH-like_DNA-bd_sf"/>
</dbReference>
<dbReference type="SUPFAM" id="SSF53383">
    <property type="entry name" value="PLP-dependent transferases"/>
    <property type="match status" value="1"/>
</dbReference>
<reference evidence="8 9" key="1">
    <citation type="submission" date="2016-01" db="EMBL/GenBank/DDBJ databases">
        <title>Complete genome sequence of a soil Actinobacterium, Isoptericola dokdonensis DS-3.</title>
        <authorList>
            <person name="Kwon S.-K."/>
            <person name="Kim J.F."/>
        </authorList>
    </citation>
    <scope>NUCLEOTIDE SEQUENCE [LARGE SCALE GENOMIC DNA]</scope>
    <source>
        <strain evidence="8 9">DS-3</strain>
    </source>
</reference>
<dbReference type="Pfam" id="PF00392">
    <property type="entry name" value="GntR"/>
    <property type="match status" value="1"/>
</dbReference>
<evidence type="ECO:0000256" key="3">
    <source>
        <dbReference type="ARBA" id="ARBA00023015"/>
    </source>
</evidence>
<sequence>MPLPVHLERRSTDPLTAQLARQVRDLLAAGTLRTGDRLPSTRALAAELGVSRSVTEQAYDQLLAEGWLEARRGAGTFVASHAVRATVRPDDGRTSRADVGAAPGAPRPGRPAGDRAGASVPSAPAGLVPLSAGEPWIDPRHAAVWRRAWREVSTATPPRGYGDPAGLPELRTALAARLATTRGLVVDADDVLVTAGITAALREVLATLPPGPVGIEDPGYRAAVATARDGGRDVVDLPAEQQHTAAGLHGLVAAYVTPAHQHPLGRVMPAADRLALLDAARATGTLVVEDDYDSELRYDVAPVPALAALDRDRVAYLGTASKSAPPGLRLGWAVLPRPLHEAVLARREAVHGDFSWPSQRAMLALLRDGWLDVTVRTARGVYARRARRVADRLSPHATPAATSAGMYSTWLTSAAAARRARDAAARAGFRLPLLADHCRSAPLTGLVLGFGGVTDDELDRALDAIVSGLAAGSPD</sequence>
<dbReference type="Proteomes" id="UP000076794">
    <property type="component" value="Chromosome"/>
</dbReference>
<dbReference type="Pfam" id="PF00155">
    <property type="entry name" value="Aminotran_1_2"/>
    <property type="match status" value="1"/>
</dbReference>
<dbReference type="CDD" id="cd07377">
    <property type="entry name" value="WHTH_GntR"/>
    <property type="match status" value="1"/>
</dbReference>
<keyword evidence="2" id="KW-0663">Pyridoxal phosphate</keyword>
<dbReference type="PANTHER" id="PTHR46577">
    <property type="entry name" value="HTH-TYPE TRANSCRIPTIONAL REGULATORY PROTEIN GABR"/>
    <property type="match status" value="1"/>
</dbReference>
<accession>A0A168FGQ6</accession>
<proteinExistence type="inferred from homology"/>
<dbReference type="GO" id="GO:0003700">
    <property type="term" value="F:DNA-binding transcription factor activity"/>
    <property type="evidence" value="ECO:0007669"/>
    <property type="project" value="InterPro"/>
</dbReference>
<evidence type="ECO:0000259" key="7">
    <source>
        <dbReference type="PROSITE" id="PS50949"/>
    </source>
</evidence>
<dbReference type="STRING" id="1300344.I598_2165"/>
<dbReference type="SMART" id="SM00345">
    <property type="entry name" value="HTH_GNTR"/>
    <property type="match status" value="1"/>
</dbReference>
<keyword evidence="5" id="KW-0804">Transcription</keyword>
<comment type="similarity">
    <text evidence="1">In the C-terminal section; belongs to the class-I pyridoxal-phosphate-dependent aminotransferase family.</text>
</comment>
<feature type="domain" description="HTH gntR-type" evidence="7">
    <location>
        <begin position="13"/>
        <end position="81"/>
    </location>
</feature>
<dbReference type="InterPro" id="IPR004839">
    <property type="entry name" value="Aminotransferase_I/II_large"/>
</dbReference>
<evidence type="ECO:0000256" key="1">
    <source>
        <dbReference type="ARBA" id="ARBA00005384"/>
    </source>
</evidence>
<keyword evidence="3" id="KW-0805">Transcription regulation</keyword>
<keyword evidence="9" id="KW-1185">Reference proteome</keyword>
<dbReference type="InterPro" id="IPR000524">
    <property type="entry name" value="Tscrpt_reg_HTH_GntR"/>
</dbReference>
<evidence type="ECO:0000256" key="6">
    <source>
        <dbReference type="SAM" id="MobiDB-lite"/>
    </source>
</evidence>
<evidence type="ECO:0000313" key="9">
    <source>
        <dbReference type="Proteomes" id="UP000076794"/>
    </source>
</evidence>
<name>A0A168FGQ6_9MICO</name>
<gene>
    <name evidence="8" type="primary">gabR_1</name>
    <name evidence="8" type="ORF">I598_2165</name>
</gene>